<dbReference type="Proteomes" id="UP001595880">
    <property type="component" value="Unassembled WGS sequence"/>
</dbReference>
<sequence>MKESIKLFFSDLKNISTNWVAAILIGGLILLPSLYAWMNIQASWDPYGKTENIKIGIVNEDTGATVRDEAIHVGDDLVTELKKNETMDWQFVSRQKAKDELELGNYYAYIVIPEHFSENLGTVISDQPKKANVEYFVNEKINAIAPKITDKGAGVIVEQMTSQFISTVNGVIFTIFNDIGIEIENATPDIQKFEDYIFTLEENLPEISQIITESLQDAGSAGDILNKANNLLPEVENGTDTGLATINDTIATINTAKQRFQDAKPTMEKELESMENAIDEAHQFIDELMNDNNPSIDASEQIAQIEGNLQTSIENIQNVKELLELIKGQNNEENTDEEGNPSQSVSNETIDQAIETLTNIENNLQQTLTTIQEVNQLIQDKEKDIQAKWDELQKLAESANKQVDSFLNDFVTTVVPKIEEQIEQAENTLTSAQSILEEIKETIPELYDMLNRTKGNLNEGTDMLQYVNDQFPYVSTKVNELADKIREIQGETDLKEIIELLKNDPDAEKSFFEEPVLLETNKVFPIANYGTGMTPFYTILAIWVGGLLLISLLSTEPHLVTTYTERQMYFGRLMTFYTIGILQTLIVTLGDLFLLKVDVAEPFLFVVFGLISSVVFITIVYTLVSVFGDVGKALAIVLLVLQIAGAGGTYPVDLLPDFFQFINPMLPFTYAIDLMREAVGGIVWQKVTSSFIPLVLFGVVALIIGTVLKAPINKYTNQLRKKAKESDLFH</sequence>
<feature type="transmembrane region" description="Helical" evidence="6">
    <location>
        <begin position="633"/>
        <end position="652"/>
    </location>
</feature>
<evidence type="ECO:0000256" key="1">
    <source>
        <dbReference type="ARBA" id="ARBA00004141"/>
    </source>
</evidence>
<feature type="domain" description="ABC-2 type transporter transmembrane" evidence="7">
    <location>
        <begin position="347"/>
        <end position="705"/>
    </location>
</feature>
<dbReference type="Gene3D" id="3.40.1710.10">
    <property type="entry name" value="abc type-2 transporter like domain"/>
    <property type="match status" value="1"/>
</dbReference>
<name>A0ABV8VXV0_9BACI</name>
<dbReference type="InterPro" id="IPR017501">
    <property type="entry name" value="Phage_infect_YhgE_C"/>
</dbReference>
<protein>
    <submittedName>
        <fullName evidence="8">YhgE/Pip family protein</fullName>
    </submittedName>
</protein>
<dbReference type="EMBL" id="JBHSDV010000004">
    <property type="protein sequence ID" value="MFC4388800.1"/>
    <property type="molecule type" value="Genomic_DNA"/>
</dbReference>
<feature type="transmembrane region" description="Helical" evidence="6">
    <location>
        <begin position="691"/>
        <end position="712"/>
    </location>
</feature>
<keyword evidence="2 6" id="KW-0812">Transmembrane</keyword>
<keyword evidence="4 6" id="KW-0472">Membrane</keyword>
<evidence type="ECO:0000256" key="5">
    <source>
        <dbReference type="SAM" id="Coils"/>
    </source>
</evidence>
<gene>
    <name evidence="8" type="ORF">ACFOZ1_13445</name>
</gene>
<evidence type="ECO:0000256" key="2">
    <source>
        <dbReference type="ARBA" id="ARBA00022692"/>
    </source>
</evidence>
<feature type="transmembrane region" description="Helical" evidence="6">
    <location>
        <begin position="603"/>
        <end position="626"/>
    </location>
</feature>
<evidence type="ECO:0000313" key="8">
    <source>
        <dbReference type="EMBL" id="MFC4388800.1"/>
    </source>
</evidence>
<organism evidence="8 9">
    <name type="scientific">Gracilibacillus marinus</name>
    <dbReference type="NCBI Taxonomy" id="630535"/>
    <lineage>
        <taxon>Bacteria</taxon>
        <taxon>Bacillati</taxon>
        <taxon>Bacillota</taxon>
        <taxon>Bacilli</taxon>
        <taxon>Bacillales</taxon>
        <taxon>Bacillaceae</taxon>
        <taxon>Gracilibacillus</taxon>
    </lineage>
</organism>
<evidence type="ECO:0000256" key="6">
    <source>
        <dbReference type="SAM" id="Phobius"/>
    </source>
</evidence>
<feature type="transmembrane region" description="Helical" evidence="6">
    <location>
        <begin position="536"/>
        <end position="555"/>
    </location>
</feature>
<feature type="coiled-coil region" evidence="5">
    <location>
        <begin position="415"/>
        <end position="442"/>
    </location>
</feature>
<feature type="coiled-coil region" evidence="5">
    <location>
        <begin position="257"/>
        <end position="322"/>
    </location>
</feature>
<reference evidence="9" key="1">
    <citation type="journal article" date="2019" name="Int. J. Syst. Evol. Microbiol.">
        <title>The Global Catalogue of Microorganisms (GCM) 10K type strain sequencing project: providing services to taxonomists for standard genome sequencing and annotation.</title>
        <authorList>
            <consortium name="The Broad Institute Genomics Platform"/>
            <consortium name="The Broad Institute Genome Sequencing Center for Infectious Disease"/>
            <person name="Wu L."/>
            <person name="Ma J."/>
        </authorList>
    </citation>
    <scope>NUCLEOTIDE SEQUENCE [LARGE SCALE GENOMIC DNA]</scope>
    <source>
        <strain evidence="9">KACC 14058</strain>
    </source>
</reference>
<feature type="domain" description="ABC-2 type transporter transmembrane" evidence="7">
    <location>
        <begin position="26"/>
        <end position="176"/>
    </location>
</feature>
<dbReference type="Pfam" id="PF12698">
    <property type="entry name" value="ABC2_membrane_3"/>
    <property type="match status" value="2"/>
</dbReference>
<dbReference type="RefSeq" id="WP_390200086.1">
    <property type="nucleotide sequence ID" value="NZ_JBHSDV010000004.1"/>
</dbReference>
<feature type="transmembrane region" description="Helical" evidence="6">
    <location>
        <begin position="576"/>
        <end position="597"/>
    </location>
</feature>
<dbReference type="NCBIfam" id="TIGR03062">
    <property type="entry name" value="pip_yhgE_Cterm"/>
    <property type="match status" value="1"/>
</dbReference>
<dbReference type="PANTHER" id="PTHR43077:SF10">
    <property type="entry name" value="TRANSPORT PERMEASE PROTEIN"/>
    <property type="match status" value="1"/>
</dbReference>
<feature type="transmembrane region" description="Helical" evidence="6">
    <location>
        <begin position="20"/>
        <end position="38"/>
    </location>
</feature>
<evidence type="ECO:0000256" key="3">
    <source>
        <dbReference type="ARBA" id="ARBA00022989"/>
    </source>
</evidence>
<dbReference type="InterPro" id="IPR051328">
    <property type="entry name" value="T7SS_ABC-Transporter"/>
</dbReference>
<dbReference type="PANTHER" id="PTHR43077">
    <property type="entry name" value="TRANSPORT PERMEASE YVFS-RELATED"/>
    <property type="match status" value="1"/>
</dbReference>
<comment type="caution">
    <text evidence="8">The sequence shown here is derived from an EMBL/GenBank/DDBJ whole genome shotgun (WGS) entry which is preliminary data.</text>
</comment>
<dbReference type="InterPro" id="IPR013525">
    <property type="entry name" value="ABC2_TM"/>
</dbReference>
<evidence type="ECO:0000259" key="7">
    <source>
        <dbReference type="Pfam" id="PF12698"/>
    </source>
</evidence>
<keyword evidence="5" id="KW-0175">Coiled coil</keyword>
<keyword evidence="9" id="KW-1185">Reference proteome</keyword>
<dbReference type="NCBIfam" id="TIGR03061">
    <property type="entry name" value="pip_yhgE_Nterm"/>
    <property type="match status" value="1"/>
</dbReference>
<dbReference type="Gene3D" id="1.10.287.950">
    <property type="entry name" value="Methyl-accepting chemotaxis protein"/>
    <property type="match status" value="1"/>
</dbReference>
<feature type="coiled-coil region" evidence="5">
    <location>
        <begin position="350"/>
        <end position="384"/>
    </location>
</feature>
<evidence type="ECO:0000256" key="4">
    <source>
        <dbReference type="ARBA" id="ARBA00023136"/>
    </source>
</evidence>
<accession>A0ABV8VXV0</accession>
<dbReference type="InterPro" id="IPR017500">
    <property type="entry name" value="Phage_infect_YhgE_N"/>
</dbReference>
<evidence type="ECO:0000313" key="9">
    <source>
        <dbReference type="Proteomes" id="UP001595880"/>
    </source>
</evidence>
<keyword evidence="3 6" id="KW-1133">Transmembrane helix</keyword>
<proteinExistence type="predicted"/>
<comment type="subcellular location">
    <subcellularLocation>
        <location evidence="1">Membrane</location>
        <topology evidence="1">Multi-pass membrane protein</topology>
    </subcellularLocation>
</comment>